<gene>
    <name evidence="2" type="ORF">SAMN05443667_106149</name>
</gene>
<dbReference type="GO" id="GO:0008408">
    <property type="term" value="F:3'-5' exonuclease activity"/>
    <property type="evidence" value="ECO:0007669"/>
    <property type="project" value="TreeGrafter"/>
</dbReference>
<dbReference type="PANTHER" id="PTHR30231">
    <property type="entry name" value="DNA POLYMERASE III SUBUNIT EPSILON"/>
    <property type="match status" value="1"/>
</dbReference>
<dbReference type="GO" id="GO:0003887">
    <property type="term" value="F:DNA-directed DNA polymerase activity"/>
    <property type="evidence" value="ECO:0007669"/>
    <property type="project" value="InterPro"/>
</dbReference>
<dbReference type="Gene3D" id="3.30.420.10">
    <property type="entry name" value="Ribonuclease H-like superfamily/Ribonuclease H"/>
    <property type="match status" value="1"/>
</dbReference>
<dbReference type="Pfam" id="PF00929">
    <property type="entry name" value="RNase_T"/>
    <property type="match status" value="1"/>
</dbReference>
<dbReference type="RefSeq" id="WP_091088999.1">
    <property type="nucleotide sequence ID" value="NZ_FNRD01000006.1"/>
</dbReference>
<name>A0A1H4CPN8_9FLAO</name>
<dbReference type="GO" id="GO:0003677">
    <property type="term" value="F:DNA binding"/>
    <property type="evidence" value="ECO:0007669"/>
    <property type="project" value="InterPro"/>
</dbReference>
<dbReference type="InterPro" id="IPR012337">
    <property type="entry name" value="RNaseH-like_sf"/>
</dbReference>
<evidence type="ECO:0000313" key="2">
    <source>
        <dbReference type="EMBL" id="SEA62376.1"/>
    </source>
</evidence>
<dbReference type="NCBIfam" id="TIGR00573">
    <property type="entry name" value="dnaq"/>
    <property type="match status" value="1"/>
</dbReference>
<sequence>MKLFNWFKKDEKVYPEFWQSYLSCFDSKVKKNLEQRIVAFDTETTGLDYRTDVILSIGAVGIYENTISVSDYLELFLSQDIFKKETVPIHGILKEGKEEKIIETEAVIQFLGFIKDAVLVGHHVSFDVKMINEALKRMGLGKLKNRSIDTDAMYQKFKGLQEDQHTGLDELCGIFKIQSSDRHTAIGDAYITALIFLRLKNKWK</sequence>
<dbReference type="GO" id="GO:0005829">
    <property type="term" value="C:cytosol"/>
    <property type="evidence" value="ECO:0007669"/>
    <property type="project" value="TreeGrafter"/>
</dbReference>
<feature type="domain" description="Exonuclease" evidence="1">
    <location>
        <begin position="36"/>
        <end position="204"/>
    </location>
</feature>
<dbReference type="EMBL" id="FNRD01000006">
    <property type="protein sequence ID" value="SEA62376.1"/>
    <property type="molecule type" value="Genomic_DNA"/>
</dbReference>
<evidence type="ECO:0000313" key="3">
    <source>
        <dbReference type="Proteomes" id="UP000198951"/>
    </source>
</evidence>
<dbReference type="AlphaFoldDB" id="A0A1H4CPN8"/>
<dbReference type="OrthoDB" id="9803913at2"/>
<proteinExistence type="predicted"/>
<dbReference type="PANTHER" id="PTHR30231:SF41">
    <property type="entry name" value="DNA POLYMERASE III SUBUNIT EPSILON"/>
    <property type="match status" value="1"/>
</dbReference>
<organism evidence="2 3">
    <name type="scientific">Flavobacterium gillisiae</name>
    <dbReference type="NCBI Taxonomy" id="150146"/>
    <lineage>
        <taxon>Bacteria</taxon>
        <taxon>Pseudomonadati</taxon>
        <taxon>Bacteroidota</taxon>
        <taxon>Flavobacteriia</taxon>
        <taxon>Flavobacteriales</taxon>
        <taxon>Flavobacteriaceae</taxon>
        <taxon>Flavobacterium</taxon>
    </lineage>
</organism>
<reference evidence="3" key="1">
    <citation type="submission" date="2016-10" db="EMBL/GenBank/DDBJ databases">
        <authorList>
            <person name="Varghese N."/>
            <person name="Submissions S."/>
        </authorList>
    </citation>
    <scope>NUCLEOTIDE SEQUENCE [LARGE SCALE GENOMIC DNA]</scope>
    <source>
        <strain evidence="3">DSM 22376</strain>
    </source>
</reference>
<dbReference type="STRING" id="150146.SAMN05443667_106149"/>
<dbReference type="InterPro" id="IPR036397">
    <property type="entry name" value="RNaseH_sf"/>
</dbReference>
<dbReference type="SMART" id="SM00479">
    <property type="entry name" value="EXOIII"/>
    <property type="match status" value="1"/>
</dbReference>
<evidence type="ECO:0000259" key="1">
    <source>
        <dbReference type="SMART" id="SM00479"/>
    </source>
</evidence>
<keyword evidence="3" id="KW-1185">Reference proteome</keyword>
<dbReference type="InterPro" id="IPR013520">
    <property type="entry name" value="Ribonucl_H"/>
</dbReference>
<dbReference type="SUPFAM" id="SSF53098">
    <property type="entry name" value="Ribonuclease H-like"/>
    <property type="match status" value="1"/>
</dbReference>
<dbReference type="GO" id="GO:0045004">
    <property type="term" value="P:DNA replication proofreading"/>
    <property type="evidence" value="ECO:0007669"/>
    <property type="project" value="TreeGrafter"/>
</dbReference>
<dbReference type="Proteomes" id="UP000198951">
    <property type="component" value="Unassembled WGS sequence"/>
</dbReference>
<protein>
    <submittedName>
        <fullName evidence="2">DNA polymerase-3 subunit epsilon</fullName>
    </submittedName>
</protein>
<dbReference type="InterPro" id="IPR006054">
    <property type="entry name" value="DnaQ"/>
</dbReference>
<dbReference type="CDD" id="cd06127">
    <property type="entry name" value="DEDDh"/>
    <property type="match status" value="1"/>
</dbReference>
<accession>A0A1H4CPN8</accession>